<accession>A0A124I555</accession>
<sequence length="177" mass="18447">MSTRTTAVAAAGLAVVLAAVGCGRDGAAAAPARARPAACRTAQLSWRLTRLPGRPHHPAATLGATLRGARRCAFDGYPELDVYVGKGPDVPARPERGAGPVRVELHPGHTLEFPVFYAASPLPDGSCRLPADTTPSVSVRPPHAHDGSLLRLSDARGHAERMQVCGTGMLLGSPRLR</sequence>
<keyword evidence="3" id="KW-1185">Reference proteome</keyword>
<evidence type="ECO:0000313" key="2">
    <source>
        <dbReference type="EMBL" id="KUN88875.1"/>
    </source>
</evidence>
<reference evidence="2 3" key="1">
    <citation type="submission" date="2015-10" db="EMBL/GenBank/DDBJ databases">
        <title>Draft genome sequence of Streptomyces bungoensis DSM 41781, type strain for the species Streptomyces bungoensis.</title>
        <authorList>
            <person name="Ruckert C."/>
            <person name="Winkler A."/>
            <person name="Kalinowski J."/>
            <person name="Kampfer P."/>
            <person name="Glaeser S."/>
        </authorList>
    </citation>
    <scope>NUCLEOTIDE SEQUENCE [LARGE SCALE GENOMIC DNA]</scope>
    <source>
        <strain evidence="2 3">DSM 41781</strain>
    </source>
</reference>
<dbReference type="Proteomes" id="UP000053024">
    <property type="component" value="Unassembled WGS sequence"/>
</dbReference>
<evidence type="ECO:0000313" key="3">
    <source>
        <dbReference type="Proteomes" id="UP000053024"/>
    </source>
</evidence>
<organism evidence="2 3">
    <name type="scientific">Streptomyces bungoensis</name>
    <dbReference type="NCBI Taxonomy" id="285568"/>
    <lineage>
        <taxon>Bacteria</taxon>
        <taxon>Bacillati</taxon>
        <taxon>Actinomycetota</taxon>
        <taxon>Actinomycetes</taxon>
        <taxon>Kitasatosporales</taxon>
        <taxon>Streptomycetaceae</taxon>
        <taxon>Streptomyces</taxon>
    </lineage>
</organism>
<gene>
    <name evidence="2" type="ORF">AQJ66_05220</name>
</gene>
<feature type="domain" description="DUF4232" evidence="1">
    <location>
        <begin position="39"/>
        <end position="151"/>
    </location>
</feature>
<dbReference type="OrthoDB" id="4219787at2"/>
<dbReference type="InterPro" id="IPR025326">
    <property type="entry name" value="DUF4232"/>
</dbReference>
<dbReference type="EMBL" id="LMWX01000008">
    <property type="protein sequence ID" value="KUN88875.1"/>
    <property type="molecule type" value="Genomic_DNA"/>
</dbReference>
<protein>
    <recommendedName>
        <fullName evidence="1">DUF4232 domain-containing protein</fullName>
    </recommendedName>
</protein>
<proteinExistence type="predicted"/>
<dbReference type="RefSeq" id="WP_061917244.1">
    <property type="nucleotide sequence ID" value="NZ_JBEYBH010000005.1"/>
</dbReference>
<dbReference type="AlphaFoldDB" id="A0A124I555"/>
<comment type="caution">
    <text evidence="2">The sequence shown here is derived from an EMBL/GenBank/DDBJ whole genome shotgun (WGS) entry which is preliminary data.</text>
</comment>
<evidence type="ECO:0000259" key="1">
    <source>
        <dbReference type="Pfam" id="PF14016"/>
    </source>
</evidence>
<dbReference type="Pfam" id="PF14016">
    <property type="entry name" value="DUF4232"/>
    <property type="match status" value="1"/>
</dbReference>
<name>A0A124I555_9ACTN</name>
<dbReference type="PROSITE" id="PS51257">
    <property type="entry name" value="PROKAR_LIPOPROTEIN"/>
    <property type="match status" value="1"/>
</dbReference>